<keyword evidence="1" id="KW-0646">Protease inhibitor</keyword>
<feature type="domain" description="TIL" evidence="3">
    <location>
        <begin position="72"/>
        <end position="126"/>
    </location>
</feature>
<keyword evidence="1" id="KW-0722">Serine protease inhibitor</keyword>
<reference evidence="4 5" key="2">
    <citation type="journal article" date="2019" name="G3 (Bethesda)">
        <title>Hybrid Assembly of the Genome of the Entomopathogenic Nematode Steinernema carpocapsae Identifies the X-Chromosome.</title>
        <authorList>
            <person name="Serra L."/>
            <person name="Macchietto M."/>
            <person name="Macias-Munoz A."/>
            <person name="McGill C.J."/>
            <person name="Rodriguez I.M."/>
            <person name="Rodriguez B."/>
            <person name="Murad R."/>
            <person name="Mortazavi A."/>
        </authorList>
    </citation>
    <scope>NUCLEOTIDE SEQUENCE [LARGE SCALE GENOMIC DNA]</scope>
    <source>
        <strain evidence="4 5">ALL</strain>
    </source>
</reference>
<comment type="caution">
    <text evidence="4">The sequence shown here is derived from an EMBL/GenBank/DDBJ whole genome shotgun (WGS) entry which is preliminary data.</text>
</comment>
<proteinExistence type="predicted"/>
<evidence type="ECO:0000256" key="1">
    <source>
        <dbReference type="ARBA" id="ARBA00022900"/>
    </source>
</evidence>
<dbReference type="OrthoDB" id="5787437at2759"/>
<accession>A0A4U5N473</accession>
<dbReference type="EMBL" id="AZBU02000005">
    <property type="protein sequence ID" value="TKR77277.1"/>
    <property type="molecule type" value="Genomic_DNA"/>
</dbReference>
<evidence type="ECO:0000256" key="2">
    <source>
        <dbReference type="SAM" id="SignalP"/>
    </source>
</evidence>
<evidence type="ECO:0000313" key="5">
    <source>
        <dbReference type="Proteomes" id="UP000298663"/>
    </source>
</evidence>
<gene>
    <name evidence="4" type="ORF">L596_018279</name>
</gene>
<dbReference type="GO" id="GO:0004867">
    <property type="term" value="F:serine-type endopeptidase inhibitor activity"/>
    <property type="evidence" value="ECO:0007669"/>
    <property type="project" value="UniProtKB-KW"/>
</dbReference>
<evidence type="ECO:0000259" key="3">
    <source>
        <dbReference type="Pfam" id="PF01826"/>
    </source>
</evidence>
<reference evidence="4 5" key="1">
    <citation type="journal article" date="2015" name="Genome Biol.">
        <title>Comparative genomics of Steinernema reveals deeply conserved gene regulatory networks.</title>
        <authorList>
            <person name="Dillman A.R."/>
            <person name="Macchietto M."/>
            <person name="Porter C.F."/>
            <person name="Rogers A."/>
            <person name="Williams B."/>
            <person name="Antoshechkin I."/>
            <person name="Lee M.M."/>
            <person name="Goodwin Z."/>
            <person name="Lu X."/>
            <person name="Lewis E.E."/>
            <person name="Goodrich-Blair H."/>
            <person name="Stock S.P."/>
            <person name="Adams B.J."/>
            <person name="Sternberg P.W."/>
            <person name="Mortazavi A."/>
        </authorList>
    </citation>
    <scope>NUCLEOTIDE SEQUENCE [LARGE SCALE GENOMIC DNA]</scope>
    <source>
        <strain evidence="4 5">ALL</strain>
    </source>
</reference>
<name>A0A4U5N473_STECR</name>
<dbReference type="InterPro" id="IPR036084">
    <property type="entry name" value="Ser_inhib-like_sf"/>
</dbReference>
<keyword evidence="5" id="KW-1185">Reference proteome</keyword>
<dbReference type="Proteomes" id="UP000298663">
    <property type="component" value="Unassembled WGS sequence"/>
</dbReference>
<evidence type="ECO:0000313" key="4">
    <source>
        <dbReference type="EMBL" id="TKR77277.1"/>
    </source>
</evidence>
<protein>
    <recommendedName>
        <fullName evidence="3">TIL domain-containing protein</fullName>
    </recommendedName>
</protein>
<dbReference type="Pfam" id="PF01826">
    <property type="entry name" value="TIL"/>
    <property type="match status" value="1"/>
</dbReference>
<dbReference type="InterPro" id="IPR002919">
    <property type="entry name" value="TIL_dom"/>
</dbReference>
<feature type="signal peptide" evidence="2">
    <location>
        <begin position="1"/>
        <end position="20"/>
    </location>
</feature>
<dbReference type="AlphaFoldDB" id="A0A4U5N473"/>
<dbReference type="SUPFAM" id="SSF57567">
    <property type="entry name" value="Serine protease inhibitors"/>
    <property type="match status" value="1"/>
</dbReference>
<feature type="chain" id="PRO_5020733791" description="TIL domain-containing protein" evidence="2">
    <location>
        <begin position="21"/>
        <end position="181"/>
    </location>
</feature>
<sequence length="181" mass="19417">MCADMKSLFLLVCFLGLTSSKELRPPFTLGPIGPFTGGPITRVPGPFTIGTARPTFRIFTGSFQTIGPIRLCPLNEVWDQCGGLCEPNCDNPFPKCLPMCALQGRCVCQAGFYRSVTGKCIRGVDCFVENHPCANIRCTAPGATCVTLELACNNPNPKFAPCPKVPRCILPGCLIASEGKK</sequence>
<organism evidence="4 5">
    <name type="scientific">Steinernema carpocapsae</name>
    <name type="common">Entomopathogenic nematode</name>
    <dbReference type="NCBI Taxonomy" id="34508"/>
    <lineage>
        <taxon>Eukaryota</taxon>
        <taxon>Metazoa</taxon>
        <taxon>Ecdysozoa</taxon>
        <taxon>Nematoda</taxon>
        <taxon>Chromadorea</taxon>
        <taxon>Rhabditida</taxon>
        <taxon>Tylenchina</taxon>
        <taxon>Panagrolaimomorpha</taxon>
        <taxon>Strongyloidoidea</taxon>
        <taxon>Steinernematidae</taxon>
        <taxon>Steinernema</taxon>
    </lineage>
</organism>
<dbReference type="Gene3D" id="2.10.25.10">
    <property type="entry name" value="Laminin"/>
    <property type="match status" value="1"/>
</dbReference>
<dbReference type="CDD" id="cd19941">
    <property type="entry name" value="TIL"/>
    <property type="match status" value="1"/>
</dbReference>
<keyword evidence="2" id="KW-0732">Signal</keyword>